<dbReference type="Gene3D" id="3.40.50.150">
    <property type="entry name" value="Vaccinia Virus protein VP39"/>
    <property type="match status" value="1"/>
</dbReference>
<accession>A0A5C6EJW3</accession>
<dbReference type="OrthoDB" id="286021at2"/>
<name>A0A5C6EJW3_9BACT</name>
<dbReference type="Proteomes" id="UP000318288">
    <property type="component" value="Unassembled WGS sequence"/>
</dbReference>
<comment type="caution">
    <text evidence="2">The sequence shown here is derived from an EMBL/GenBank/DDBJ whole genome shotgun (WGS) entry which is preliminary data.</text>
</comment>
<dbReference type="GO" id="GO:0032259">
    <property type="term" value="P:methylation"/>
    <property type="evidence" value="ECO:0007669"/>
    <property type="project" value="UniProtKB-KW"/>
</dbReference>
<dbReference type="AlphaFoldDB" id="A0A5C6EJW3"/>
<keyword evidence="3" id="KW-1185">Reference proteome</keyword>
<proteinExistence type="predicted"/>
<protein>
    <submittedName>
        <fullName evidence="2">Ubiquinone/menaquinone biosynthesis methyltransferase</fullName>
    </submittedName>
</protein>
<sequence length="221" mass="25246">MVGVNGYDRIARFYRVMEWAAFGPHLNRSRVAILSDLPAVSRVLVLGDGDGRLLQRLCLEHPDATIVSVDQSPKMLELQRRRVKAIGGEDRAEWIQCDAIDFSPEPGRFDLLVTAYFLDCFTESQLETNLTKWLAGVRDGGCWYVVEFTRPASKLQRVVADPILWMMHAFFRWQTGLPNRSLVDLNPILGRLPIRMVKRQTRFCGMMTSRIYAKMPLTSSP</sequence>
<dbReference type="CDD" id="cd02440">
    <property type="entry name" value="AdoMet_MTases"/>
    <property type="match status" value="1"/>
</dbReference>
<gene>
    <name evidence="2" type="ORF">Poly51_47040</name>
</gene>
<dbReference type="InterPro" id="IPR041698">
    <property type="entry name" value="Methyltransf_25"/>
</dbReference>
<dbReference type="EMBL" id="SJPW01000006">
    <property type="protein sequence ID" value="TWU48800.1"/>
    <property type="molecule type" value="Genomic_DNA"/>
</dbReference>
<evidence type="ECO:0000313" key="2">
    <source>
        <dbReference type="EMBL" id="TWU48800.1"/>
    </source>
</evidence>
<evidence type="ECO:0000259" key="1">
    <source>
        <dbReference type="Pfam" id="PF13649"/>
    </source>
</evidence>
<keyword evidence="2" id="KW-0830">Ubiquinone</keyword>
<dbReference type="GO" id="GO:0008168">
    <property type="term" value="F:methyltransferase activity"/>
    <property type="evidence" value="ECO:0007669"/>
    <property type="project" value="UniProtKB-KW"/>
</dbReference>
<feature type="domain" description="Methyltransferase" evidence="1">
    <location>
        <begin position="43"/>
        <end position="141"/>
    </location>
</feature>
<reference evidence="2 3" key="1">
    <citation type="submission" date="2019-02" db="EMBL/GenBank/DDBJ databases">
        <title>Deep-cultivation of Planctomycetes and their phenomic and genomic characterization uncovers novel biology.</title>
        <authorList>
            <person name="Wiegand S."/>
            <person name="Jogler M."/>
            <person name="Boedeker C."/>
            <person name="Pinto D."/>
            <person name="Vollmers J."/>
            <person name="Rivas-Marin E."/>
            <person name="Kohn T."/>
            <person name="Peeters S.H."/>
            <person name="Heuer A."/>
            <person name="Rast P."/>
            <person name="Oberbeckmann S."/>
            <person name="Bunk B."/>
            <person name="Jeske O."/>
            <person name="Meyerdierks A."/>
            <person name="Storesund J.E."/>
            <person name="Kallscheuer N."/>
            <person name="Luecker S."/>
            <person name="Lage O.M."/>
            <person name="Pohl T."/>
            <person name="Merkel B.J."/>
            <person name="Hornburger P."/>
            <person name="Mueller R.-W."/>
            <person name="Bruemmer F."/>
            <person name="Labrenz M."/>
            <person name="Spormann A.M."/>
            <person name="Op Den Camp H."/>
            <person name="Overmann J."/>
            <person name="Amann R."/>
            <person name="Jetten M.S.M."/>
            <person name="Mascher T."/>
            <person name="Medema M.H."/>
            <person name="Devos D.P."/>
            <person name="Kaster A.-K."/>
            <person name="Ovreas L."/>
            <person name="Rohde M."/>
            <person name="Galperin M.Y."/>
            <person name="Jogler C."/>
        </authorList>
    </citation>
    <scope>NUCLEOTIDE SEQUENCE [LARGE SCALE GENOMIC DNA]</scope>
    <source>
        <strain evidence="2 3">Poly51</strain>
    </source>
</reference>
<organism evidence="2 3">
    <name type="scientific">Rubripirellula tenax</name>
    <dbReference type="NCBI Taxonomy" id="2528015"/>
    <lineage>
        <taxon>Bacteria</taxon>
        <taxon>Pseudomonadati</taxon>
        <taxon>Planctomycetota</taxon>
        <taxon>Planctomycetia</taxon>
        <taxon>Pirellulales</taxon>
        <taxon>Pirellulaceae</taxon>
        <taxon>Rubripirellula</taxon>
    </lineage>
</organism>
<keyword evidence="2" id="KW-0489">Methyltransferase</keyword>
<dbReference type="Pfam" id="PF13649">
    <property type="entry name" value="Methyltransf_25"/>
    <property type="match status" value="1"/>
</dbReference>
<keyword evidence="2" id="KW-0808">Transferase</keyword>
<dbReference type="InterPro" id="IPR029063">
    <property type="entry name" value="SAM-dependent_MTases_sf"/>
</dbReference>
<dbReference type="SUPFAM" id="SSF53335">
    <property type="entry name" value="S-adenosyl-L-methionine-dependent methyltransferases"/>
    <property type="match status" value="1"/>
</dbReference>
<evidence type="ECO:0000313" key="3">
    <source>
        <dbReference type="Proteomes" id="UP000318288"/>
    </source>
</evidence>